<reference evidence="1" key="1">
    <citation type="submission" date="2020-10" db="EMBL/GenBank/DDBJ databases">
        <title>Connecting structure to function with the recovery of over 1000 high-quality activated sludge metagenome-assembled genomes encoding full-length rRNA genes using long-read sequencing.</title>
        <authorList>
            <person name="Singleton C.M."/>
            <person name="Petriglieri F."/>
            <person name="Kristensen J.M."/>
            <person name="Kirkegaard R.H."/>
            <person name="Michaelsen T.Y."/>
            <person name="Andersen M.H."/>
            <person name="Karst S.M."/>
            <person name="Dueholm M.S."/>
            <person name="Nielsen P.H."/>
            <person name="Albertsen M."/>
        </authorList>
    </citation>
    <scope>NUCLEOTIDE SEQUENCE</scope>
    <source>
        <strain evidence="1">Skiv_18-Q3-R9-52_MAXAC.067</strain>
    </source>
</reference>
<dbReference type="EMBL" id="JADKIO010000005">
    <property type="protein sequence ID" value="MBK9795441.1"/>
    <property type="molecule type" value="Genomic_DNA"/>
</dbReference>
<sequence length="111" mass="12696">MNPLPLPGLDFTWNIANRAARDFYERAGGEVLEPAAELQDSLAGRVVMTTRHCVKYELGWCHLHANPEPWTRLPEPPGPFYLENGPTRLECRFDCARCRMELVLCEPREQG</sequence>
<evidence type="ECO:0000313" key="1">
    <source>
        <dbReference type="EMBL" id="MBK9795441.1"/>
    </source>
</evidence>
<organism evidence="1 2">
    <name type="scientific">Candidatus Geothrix skivensis</name>
    <dbReference type="NCBI Taxonomy" id="2954439"/>
    <lineage>
        <taxon>Bacteria</taxon>
        <taxon>Pseudomonadati</taxon>
        <taxon>Acidobacteriota</taxon>
        <taxon>Holophagae</taxon>
        <taxon>Holophagales</taxon>
        <taxon>Holophagaceae</taxon>
        <taxon>Geothrix</taxon>
    </lineage>
</organism>
<comment type="caution">
    <text evidence="1">The sequence shown here is derived from an EMBL/GenBank/DDBJ whole genome shotgun (WGS) entry which is preliminary data.</text>
</comment>
<name>A0A9D7SEL6_9BACT</name>
<dbReference type="AlphaFoldDB" id="A0A9D7SEL6"/>
<protein>
    <submittedName>
        <fullName evidence="1">Uncharacterized protein</fullName>
    </submittedName>
</protein>
<gene>
    <name evidence="1" type="ORF">IPP58_02890</name>
</gene>
<accession>A0A9D7SEL6</accession>
<evidence type="ECO:0000313" key="2">
    <source>
        <dbReference type="Proteomes" id="UP000886657"/>
    </source>
</evidence>
<dbReference type="Proteomes" id="UP000886657">
    <property type="component" value="Unassembled WGS sequence"/>
</dbReference>
<proteinExistence type="predicted"/>